<evidence type="ECO:0000259" key="1">
    <source>
        <dbReference type="Pfam" id="PF00535"/>
    </source>
</evidence>
<dbReference type="CDD" id="cd04186">
    <property type="entry name" value="GT_2_like_c"/>
    <property type="match status" value="1"/>
</dbReference>
<dbReference type="PANTHER" id="PTHR43179:SF7">
    <property type="entry name" value="RHAMNOSYLTRANSFERASE WBBL"/>
    <property type="match status" value="1"/>
</dbReference>
<accession>A0ABS1QSC2</accession>
<proteinExistence type="predicted"/>
<evidence type="ECO:0000313" key="3">
    <source>
        <dbReference type="Proteomes" id="UP000638570"/>
    </source>
</evidence>
<dbReference type="InterPro" id="IPR001173">
    <property type="entry name" value="Glyco_trans_2-like"/>
</dbReference>
<dbReference type="SUPFAM" id="SSF53448">
    <property type="entry name" value="Nucleotide-diphospho-sugar transferases"/>
    <property type="match status" value="1"/>
</dbReference>
<sequence length="668" mass="74383">MLITALLEHQGATLQGTLVTETKAGERRFSPLPITLKGRLHELARLPAGVRSAWVELASSLPVQCKVPFQVQPIGTLASRYVIYRRIVHTPASQRRALGITMGMQLFRPYRAYRLAANTRYYMASPTYAEWIALYERFTPADLSRLQRAVKGPRLREVAFEVVIDAWEHADANAIANSLRSLERQHAFSCRACILVDDNGAATLPPSLQERAPVVNMAGLEARLAAAGHTWVFTLQPGTELAPWALAWMAVEAAKEETQLIYSDHDYLLAGQRQDPVFKPDWSEELARASGYVGTAFALRSELLLKVLRQSGFASAYQLMLDAAALAGAGGVCHIPAVLCHHARPLQPVRPQRHTLEQHLSRQGVTAGVEAVGDYLRVRYPLPAPLPRVSIVVPTRDALNYLQTCVESVLEKTTWPHYELLIVDNQSSDPATLAYFDQVSQDERIRVVPYDQPFNFSAINNFAVQQARGEVICLLNNDTEVISPNWLEEMVSRLLQPGVGVVGARLYFGDGRVQHAGDVLGPGGCASHLHGILEGDDPGYMHRAVLAQDLSAVTAACFVTRRALFEQLGGLDADHLSVAFNDVDYCLRVREAGWRVIYTPYAELYHHESVSRGKDDSPEKQARAKSEADYMRARWGHVIERDPFYNPNLNYSQPDFKLGKIPRVGWPW</sequence>
<dbReference type="PANTHER" id="PTHR43179">
    <property type="entry name" value="RHAMNOSYLTRANSFERASE WBBL"/>
    <property type="match status" value="1"/>
</dbReference>
<dbReference type="Pfam" id="PF00535">
    <property type="entry name" value="Glycos_transf_2"/>
    <property type="match status" value="1"/>
</dbReference>
<dbReference type="Proteomes" id="UP000638570">
    <property type="component" value="Unassembled WGS sequence"/>
</dbReference>
<evidence type="ECO:0000313" key="2">
    <source>
        <dbReference type="EMBL" id="MBL1377773.1"/>
    </source>
</evidence>
<feature type="domain" description="Glycosyltransferase 2-like" evidence="1">
    <location>
        <begin position="390"/>
        <end position="568"/>
    </location>
</feature>
<name>A0ABS1QSC2_9GAMM</name>
<dbReference type="Gene3D" id="3.90.550.10">
    <property type="entry name" value="Spore Coat Polysaccharide Biosynthesis Protein SpsA, Chain A"/>
    <property type="match status" value="1"/>
</dbReference>
<comment type="caution">
    <text evidence="2">The sequence shown here is derived from an EMBL/GenBank/DDBJ whole genome shotgun (WGS) entry which is preliminary data.</text>
</comment>
<dbReference type="EMBL" id="JAERTZ010000023">
    <property type="protein sequence ID" value="MBL1377773.1"/>
    <property type="molecule type" value="Genomic_DNA"/>
</dbReference>
<reference evidence="3" key="1">
    <citation type="submission" date="2021-01" db="EMBL/GenBank/DDBJ databases">
        <title>Genome public.</title>
        <authorList>
            <person name="Liu C."/>
            <person name="Sun Q."/>
        </authorList>
    </citation>
    <scope>NUCLEOTIDE SEQUENCE [LARGE SCALE GENOMIC DNA]</scope>
    <source>
        <strain evidence="3">CGMCC 1.18722</strain>
    </source>
</reference>
<organism evidence="2 3">
    <name type="scientific">Zobellella iuensis</name>
    <dbReference type="NCBI Taxonomy" id="2803811"/>
    <lineage>
        <taxon>Bacteria</taxon>
        <taxon>Pseudomonadati</taxon>
        <taxon>Pseudomonadota</taxon>
        <taxon>Gammaproteobacteria</taxon>
        <taxon>Aeromonadales</taxon>
        <taxon>Aeromonadaceae</taxon>
        <taxon>Zobellella</taxon>
    </lineage>
</organism>
<protein>
    <submittedName>
        <fullName evidence="2">Glycosyltransferase family 2 protein</fullName>
    </submittedName>
</protein>
<keyword evidence="3" id="KW-1185">Reference proteome</keyword>
<gene>
    <name evidence="2" type="ORF">JKV55_10575</name>
</gene>
<dbReference type="InterPro" id="IPR029044">
    <property type="entry name" value="Nucleotide-diphossugar_trans"/>
</dbReference>